<keyword evidence="9 11" id="KW-0411">Iron-sulfur</keyword>
<keyword evidence="15" id="KW-1185">Reference proteome</keyword>
<dbReference type="Gene3D" id="6.10.140.1170">
    <property type="match status" value="1"/>
</dbReference>
<organism evidence="14 15">
    <name type="scientific">Skermanella aerolata</name>
    <dbReference type="NCBI Taxonomy" id="393310"/>
    <lineage>
        <taxon>Bacteria</taxon>
        <taxon>Pseudomonadati</taxon>
        <taxon>Pseudomonadota</taxon>
        <taxon>Alphaproteobacteria</taxon>
        <taxon>Rhodospirillales</taxon>
        <taxon>Azospirillaceae</taxon>
        <taxon>Skermanella</taxon>
    </lineage>
</organism>
<feature type="binding site" evidence="11">
    <location>
        <position position="129"/>
    </location>
    <ligand>
        <name>[4Fe-4S] cluster</name>
        <dbReference type="ChEBI" id="CHEBI:49883"/>
        <note>4Fe-4S-S-AdoMet</note>
    </ligand>
</feature>
<comment type="cofactor">
    <cofactor evidence="1 12">
        <name>pyridoxal 5'-phosphate</name>
        <dbReference type="ChEBI" id="CHEBI:597326"/>
    </cofactor>
</comment>
<feature type="domain" description="Radical SAM core" evidence="13">
    <location>
        <begin position="115"/>
        <end position="331"/>
    </location>
</feature>
<accession>A0A512DP54</accession>
<dbReference type="GO" id="GO:0046872">
    <property type="term" value="F:metal ion binding"/>
    <property type="evidence" value="ECO:0007669"/>
    <property type="project" value="UniProtKB-KW"/>
</dbReference>
<evidence type="ECO:0000256" key="1">
    <source>
        <dbReference type="ARBA" id="ARBA00001933"/>
    </source>
</evidence>
<comment type="caution">
    <text evidence="14">The sequence shown here is derived from an EMBL/GenBank/DDBJ whole genome shotgun (WGS) entry which is preliminary data.</text>
</comment>
<evidence type="ECO:0000313" key="15">
    <source>
        <dbReference type="Proteomes" id="UP000321523"/>
    </source>
</evidence>
<comment type="similarity">
    <text evidence="3">Belongs to the radical SAM superfamily. KamA family.</text>
</comment>
<dbReference type="InterPro" id="IPR058240">
    <property type="entry name" value="rSAM_sf"/>
</dbReference>
<sequence length="376" mass="43309">MADPAPASPNPPPHLATEARWGEWRQQLSNRIRTIEELREWIDITPAEVEAIERCRGRYRWSITQYYASLMDRHDENCPIRLQAVPSPGEFVEYLGAEIDPVGDMVYRKTNRVIHKYPDRVALLVTSVCPVYCRHCTRKYHTTNVDGTYFEEREGASFEPDIQYIADHPEIRDVLLTGGDPLMYTDQKLEALLRALRDIPHVEILRIGSRFPVFMPARITPELCRMLESLHPVWLNTQFNHPKEVTPEAAAACDMLLRHGIPVQNQSVLLKGVNDDAGTMRNLVQALLRIRVRPYYLYHCDNVSGVSHFMTSLEEGREIMEQLLGFTTGFSVPQYVLTTDYGKIPASRQVVHRDEDGNVWVENYKKQKKNLGLILR</sequence>
<evidence type="ECO:0000256" key="3">
    <source>
        <dbReference type="ARBA" id="ARBA00008703"/>
    </source>
</evidence>
<protein>
    <submittedName>
        <fullName evidence="14">Lysine 2,3-aminomutase</fullName>
    </submittedName>
</protein>
<evidence type="ECO:0000256" key="2">
    <source>
        <dbReference type="ARBA" id="ARBA00001966"/>
    </source>
</evidence>
<feature type="binding site" evidence="11">
    <location>
        <position position="133"/>
    </location>
    <ligand>
        <name>[4Fe-4S] cluster</name>
        <dbReference type="ChEBI" id="CHEBI:49883"/>
        <note>4Fe-4S-S-AdoMet</note>
    </ligand>
</feature>
<keyword evidence="4 11" id="KW-0004">4Fe-4S</keyword>
<proteinExistence type="inferred from homology"/>
<evidence type="ECO:0000256" key="9">
    <source>
        <dbReference type="ARBA" id="ARBA00023014"/>
    </source>
</evidence>
<dbReference type="CDD" id="cd01335">
    <property type="entry name" value="Radical_SAM"/>
    <property type="match status" value="1"/>
</dbReference>
<evidence type="ECO:0000256" key="12">
    <source>
        <dbReference type="PIRSR" id="PIRSR603739-50"/>
    </source>
</evidence>
<keyword evidence="10" id="KW-0413">Isomerase</keyword>
<comment type="cofactor">
    <cofactor evidence="2">
        <name>[4Fe-4S] cluster</name>
        <dbReference type="ChEBI" id="CHEBI:49883"/>
    </cofactor>
</comment>
<dbReference type="Proteomes" id="UP000321523">
    <property type="component" value="Unassembled WGS sequence"/>
</dbReference>
<dbReference type="InterPro" id="IPR013785">
    <property type="entry name" value="Aldolase_TIM"/>
</dbReference>
<dbReference type="GO" id="GO:0051539">
    <property type="term" value="F:4 iron, 4 sulfur cluster binding"/>
    <property type="evidence" value="ECO:0007669"/>
    <property type="project" value="UniProtKB-KW"/>
</dbReference>
<dbReference type="SFLD" id="SFLDS00029">
    <property type="entry name" value="Radical_SAM"/>
    <property type="match status" value="1"/>
</dbReference>
<dbReference type="InterPro" id="IPR003739">
    <property type="entry name" value="Lys_aminomutase/Glu_NH3_mut"/>
</dbReference>
<dbReference type="SFLD" id="SFLDG01070">
    <property type="entry name" value="PLP-dependent"/>
    <property type="match status" value="1"/>
</dbReference>
<dbReference type="EMBL" id="BJYZ01000008">
    <property type="protein sequence ID" value="GEO37920.1"/>
    <property type="molecule type" value="Genomic_DNA"/>
</dbReference>
<gene>
    <name evidence="14" type="ORF">SAE02_20680</name>
</gene>
<evidence type="ECO:0000256" key="5">
    <source>
        <dbReference type="ARBA" id="ARBA00022691"/>
    </source>
</evidence>
<dbReference type="Pfam" id="PF04055">
    <property type="entry name" value="Radical_SAM"/>
    <property type="match status" value="1"/>
</dbReference>
<dbReference type="RefSeq" id="WP_052831465.1">
    <property type="nucleotide sequence ID" value="NZ_BJYZ01000008.1"/>
</dbReference>
<dbReference type="PROSITE" id="PS51918">
    <property type="entry name" value="RADICAL_SAM"/>
    <property type="match status" value="1"/>
</dbReference>
<keyword evidence="8" id="KW-0408">Iron</keyword>
<dbReference type="InterPro" id="IPR007197">
    <property type="entry name" value="rSAM"/>
</dbReference>
<evidence type="ECO:0000256" key="8">
    <source>
        <dbReference type="ARBA" id="ARBA00023004"/>
    </source>
</evidence>
<dbReference type="PIRSF" id="PIRSF004911">
    <property type="entry name" value="DUF160"/>
    <property type="match status" value="1"/>
</dbReference>
<dbReference type="AlphaFoldDB" id="A0A512DP54"/>
<evidence type="ECO:0000256" key="4">
    <source>
        <dbReference type="ARBA" id="ARBA00022485"/>
    </source>
</evidence>
<keyword evidence="7 12" id="KW-0663">Pyridoxal phosphate</keyword>
<dbReference type="PANTHER" id="PTHR30538">
    <property type="entry name" value="LYSINE 2,3-AMINOMUTASE-RELATED"/>
    <property type="match status" value="1"/>
</dbReference>
<dbReference type="NCBIfam" id="TIGR00238">
    <property type="entry name" value="KamA family radical SAM protein"/>
    <property type="match status" value="1"/>
</dbReference>
<dbReference type="Gene3D" id="3.20.20.70">
    <property type="entry name" value="Aldolase class I"/>
    <property type="match status" value="1"/>
</dbReference>
<dbReference type="InterPro" id="IPR031015">
    <property type="entry name" value="Arg_2_3_am_muta"/>
</dbReference>
<dbReference type="GO" id="GO:0016853">
    <property type="term" value="F:isomerase activity"/>
    <property type="evidence" value="ECO:0007669"/>
    <property type="project" value="UniProtKB-KW"/>
</dbReference>
<feature type="modified residue" description="N6-(pyridoxal phosphate)lysine" evidence="12">
    <location>
        <position position="343"/>
    </location>
</feature>
<evidence type="ECO:0000313" key="14">
    <source>
        <dbReference type="EMBL" id="GEO37920.1"/>
    </source>
</evidence>
<dbReference type="NCBIfam" id="TIGR04468">
    <property type="entry name" value="arg_2_3_am_muta"/>
    <property type="match status" value="1"/>
</dbReference>
<keyword evidence="5" id="KW-0949">S-adenosyl-L-methionine</keyword>
<keyword evidence="6 11" id="KW-0479">Metal-binding</keyword>
<dbReference type="SUPFAM" id="SSF102114">
    <property type="entry name" value="Radical SAM enzymes"/>
    <property type="match status" value="1"/>
</dbReference>
<evidence type="ECO:0000256" key="10">
    <source>
        <dbReference type="ARBA" id="ARBA00023235"/>
    </source>
</evidence>
<dbReference type="SFLD" id="SFLDF00291">
    <property type="entry name" value="arginine_2_3-aminomutase"/>
    <property type="match status" value="1"/>
</dbReference>
<evidence type="ECO:0000256" key="6">
    <source>
        <dbReference type="ARBA" id="ARBA00022723"/>
    </source>
</evidence>
<reference evidence="14 15" key="1">
    <citation type="submission" date="2019-07" db="EMBL/GenBank/DDBJ databases">
        <title>Whole genome shotgun sequence of Skermanella aerolata NBRC 106429.</title>
        <authorList>
            <person name="Hosoyama A."/>
            <person name="Uohara A."/>
            <person name="Ohji S."/>
            <person name="Ichikawa N."/>
        </authorList>
    </citation>
    <scope>NUCLEOTIDE SEQUENCE [LARGE SCALE GENOMIC DNA]</scope>
    <source>
        <strain evidence="14 15">NBRC 106429</strain>
    </source>
</reference>
<evidence type="ECO:0000256" key="7">
    <source>
        <dbReference type="ARBA" id="ARBA00022898"/>
    </source>
</evidence>
<evidence type="ECO:0000259" key="13">
    <source>
        <dbReference type="PROSITE" id="PS51918"/>
    </source>
</evidence>
<evidence type="ECO:0000256" key="11">
    <source>
        <dbReference type="PIRSR" id="PIRSR004911-1"/>
    </source>
</evidence>
<dbReference type="OrthoDB" id="9768064at2"/>
<name>A0A512DP54_9PROT</name>
<feature type="binding site" evidence="11">
    <location>
        <position position="136"/>
    </location>
    <ligand>
        <name>[4Fe-4S] cluster</name>
        <dbReference type="ChEBI" id="CHEBI:49883"/>
        <note>4Fe-4S-S-AdoMet</note>
    </ligand>
</feature>
<dbReference type="PANTHER" id="PTHR30538:SF1">
    <property type="entry name" value="L-LYSINE 2,3-AMINOMUTASE"/>
    <property type="match status" value="1"/>
</dbReference>